<comment type="caution">
    <text evidence="1">The sequence shown here is derived from an EMBL/GenBank/DDBJ whole genome shotgun (WGS) entry which is preliminary data.</text>
</comment>
<reference evidence="1" key="1">
    <citation type="submission" date="2023-07" db="EMBL/GenBank/DDBJ databases">
        <authorList>
            <person name="Kim M.K."/>
        </authorList>
    </citation>
    <scope>NUCLEOTIDE SEQUENCE</scope>
    <source>
        <strain evidence="1">ASUV-10-1</strain>
    </source>
</reference>
<name>A0ABT9BG81_9BACT</name>
<protein>
    <submittedName>
        <fullName evidence="1">Uncharacterized protein</fullName>
    </submittedName>
</protein>
<dbReference type="Proteomes" id="UP001176429">
    <property type="component" value="Unassembled WGS sequence"/>
</dbReference>
<keyword evidence="2" id="KW-1185">Reference proteome</keyword>
<proteinExistence type="predicted"/>
<accession>A0ABT9BG81</accession>
<sequence>MSTPTATEITQDILTNPRYDEFFADYHPRIREMFAQTYGHEKWMWQWEGARELTNQEKAARRFGELAYDRLWDIQRKKLFDLQCRWRAGLLTLPGVDCSYDFEAHDATIENCPLPGPITPEELDMYCDFVRLAPDFDDDVMDRNGGPWYDPRGWQDYDTMKLYEQEFDRETPDHERQGIHPPAWYDFHNMRTGNGMLLSLPDVRRPAELRYRQAEADARQTRNEAVQAAAPLPPLPPDPRPQYLPQWEMEELLDDFIDSYEPAQLRREKAAYALVKDREAEDKQVVEDFEYLKSLEAADTVPLKEAANWRAALRQAVVESQRQQLLAHLPLVYDEYLLREQLGIAHPEATEGRYRDTNNPLRWRNEILDGRELLGEPRNFDF</sequence>
<evidence type="ECO:0000313" key="2">
    <source>
        <dbReference type="Proteomes" id="UP001176429"/>
    </source>
</evidence>
<evidence type="ECO:0000313" key="1">
    <source>
        <dbReference type="EMBL" id="MDO7877264.1"/>
    </source>
</evidence>
<organism evidence="1 2">
    <name type="scientific">Hymenobacter aranciens</name>
    <dbReference type="NCBI Taxonomy" id="3063996"/>
    <lineage>
        <taxon>Bacteria</taxon>
        <taxon>Pseudomonadati</taxon>
        <taxon>Bacteroidota</taxon>
        <taxon>Cytophagia</taxon>
        <taxon>Cytophagales</taxon>
        <taxon>Hymenobacteraceae</taxon>
        <taxon>Hymenobacter</taxon>
    </lineage>
</organism>
<dbReference type="RefSeq" id="WP_305008694.1">
    <property type="nucleotide sequence ID" value="NZ_JAUQSY010000018.1"/>
</dbReference>
<dbReference type="EMBL" id="JAUQSY010000018">
    <property type="protein sequence ID" value="MDO7877264.1"/>
    <property type="molecule type" value="Genomic_DNA"/>
</dbReference>
<gene>
    <name evidence="1" type="ORF">Q5H93_21140</name>
</gene>